<gene>
    <name evidence="1" type="ORF">L9G74_14410</name>
</gene>
<comment type="caution">
    <text evidence="1">The sequence shown here is derived from an EMBL/GenBank/DDBJ whole genome shotgun (WGS) entry which is preliminary data.</text>
</comment>
<dbReference type="RefSeq" id="WP_238897116.1">
    <property type="nucleotide sequence ID" value="NZ_JAKOGG010000011.1"/>
</dbReference>
<evidence type="ECO:0000313" key="2">
    <source>
        <dbReference type="Proteomes" id="UP001201549"/>
    </source>
</evidence>
<proteinExistence type="predicted"/>
<reference evidence="2" key="1">
    <citation type="submission" date="2023-07" db="EMBL/GenBank/DDBJ databases">
        <title>Shewanella mangrovi sp. nov., an acetaldehyde- degrading bacterium isolated from mangrove sediment.</title>
        <authorList>
            <person name="Liu Y."/>
        </authorList>
    </citation>
    <scope>NUCLEOTIDE SEQUENCE [LARGE SCALE GENOMIC DNA]</scope>
    <source>
        <strain evidence="2">C32</strain>
    </source>
</reference>
<name>A0ABT2FMR9_9GAMM</name>
<accession>A0ABT2FMR9</accession>
<keyword evidence="2" id="KW-1185">Reference proteome</keyword>
<organism evidence="1 2">
    <name type="scientific">Shewanella electrica</name>
    <dbReference type="NCBI Taxonomy" id="515560"/>
    <lineage>
        <taxon>Bacteria</taxon>
        <taxon>Pseudomonadati</taxon>
        <taxon>Pseudomonadota</taxon>
        <taxon>Gammaproteobacteria</taxon>
        <taxon>Alteromonadales</taxon>
        <taxon>Shewanellaceae</taxon>
        <taxon>Shewanella</taxon>
    </lineage>
</organism>
<dbReference type="Proteomes" id="UP001201549">
    <property type="component" value="Unassembled WGS sequence"/>
</dbReference>
<sequence>MRIAIIIAAALLMLMVGGCSKPPAWTLFYYSGQTTVPEGEHYHAIKGYYQDLAQCKKKAEGLEFLTETPSVYQCGFQCQLDEHDVVKCDQWHTFTPKQP</sequence>
<dbReference type="PROSITE" id="PS51257">
    <property type="entry name" value="PROKAR_LIPOPROTEIN"/>
    <property type="match status" value="1"/>
</dbReference>
<protein>
    <recommendedName>
        <fullName evidence="3">Lipoprotein</fullName>
    </recommendedName>
</protein>
<dbReference type="EMBL" id="JAKOGG010000011">
    <property type="protein sequence ID" value="MCS4557639.1"/>
    <property type="molecule type" value="Genomic_DNA"/>
</dbReference>
<evidence type="ECO:0000313" key="1">
    <source>
        <dbReference type="EMBL" id="MCS4557639.1"/>
    </source>
</evidence>
<evidence type="ECO:0008006" key="3">
    <source>
        <dbReference type="Google" id="ProtNLM"/>
    </source>
</evidence>